<organism evidence="1 2">
    <name type="scientific">Reichenbachiella carrageenanivorans</name>
    <dbReference type="NCBI Taxonomy" id="2979869"/>
    <lineage>
        <taxon>Bacteria</taxon>
        <taxon>Pseudomonadati</taxon>
        <taxon>Bacteroidota</taxon>
        <taxon>Cytophagia</taxon>
        <taxon>Cytophagales</taxon>
        <taxon>Reichenbachiellaceae</taxon>
        <taxon>Reichenbachiella</taxon>
    </lineage>
</organism>
<proteinExistence type="predicted"/>
<dbReference type="RefSeq" id="WP_263052703.1">
    <property type="nucleotide sequence ID" value="NZ_CP106735.1"/>
</dbReference>
<evidence type="ECO:0000313" key="2">
    <source>
        <dbReference type="Proteomes" id="UP001062165"/>
    </source>
</evidence>
<sequence length="124" mass="14279">MKISKQYLLGAMLVFLIVSNQLVHAKKHFTEDRLELSKVSVMFEYKSDGNRRLLFLTWSESIAIEKVMAITIAGLDLGVVYEGDKKKSKRTTIDITKLPKGPHMYKFFLSDGRVLNEIFNEVEH</sequence>
<dbReference type="Proteomes" id="UP001062165">
    <property type="component" value="Chromosome"/>
</dbReference>
<accession>A0ABY6D589</accession>
<gene>
    <name evidence="1" type="ORF">N7E81_07665</name>
</gene>
<protein>
    <submittedName>
        <fullName evidence="1">Uncharacterized protein</fullName>
    </submittedName>
</protein>
<reference evidence="1" key="1">
    <citation type="submission" date="2022-10" db="EMBL/GenBank/DDBJ databases">
        <title>Comparative genomics and taxonomic characterization of three novel marine species of genus Reichenbachiella exhibiting antioxidant and polysaccharide degradation activities.</title>
        <authorList>
            <person name="Muhammad N."/>
            <person name="Lee Y.-J."/>
            <person name="Ko J."/>
            <person name="Kim S.-G."/>
        </authorList>
    </citation>
    <scope>NUCLEOTIDE SEQUENCE</scope>
    <source>
        <strain evidence="1">Wsw4-B4</strain>
    </source>
</reference>
<evidence type="ECO:0000313" key="1">
    <source>
        <dbReference type="EMBL" id="UXX80974.1"/>
    </source>
</evidence>
<dbReference type="EMBL" id="CP106735">
    <property type="protein sequence ID" value="UXX80974.1"/>
    <property type="molecule type" value="Genomic_DNA"/>
</dbReference>
<name>A0ABY6D589_9BACT</name>
<keyword evidence="2" id="KW-1185">Reference proteome</keyword>